<sequence length="225" mass="25384">MSYLPKYLREIGVKRGESIIYSRTAGFTEVNEPLPCPPVEEFNSVAWKTIQSNTHLFSVDTLIKHKELCALLIDHPNALFVLSVITALREGFWPWASTRPDPSFPTTWDNSWAPLPSDKERNFVDEQCKKEIELGRHSPAFGPDLLPGMYSTPVIAIPKPHSEKLRLVAHQSAGLFCQNNMVDKSQTKGARMDDLHTFIPLLLEFSHTNPGKELVLWKSNVASAF</sequence>
<evidence type="ECO:0000313" key="2">
    <source>
        <dbReference type="Proteomes" id="UP000053593"/>
    </source>
</evidence>
<dbReference type="HOGENOM" id="CLU_006058_2_1_1"/>
<name>A0A0D0BKJ2_9AGAR</name>
<evidence type="ECO:0000313" key="1">
    <source>
        <dbReference type="EMBL" id="KIK55266.1"/>
    </source>
</evidence>
<protein>
    <submittedName>
        <fullName evidence="1">Uncharacterized protein</fullName>
    </submittedName>
</protein>
<keyword evidence="2" id="KW-1185">Reference proteome</keyword>
<reference evidence="1 2" key="1">
    <citation type="submission" date="2014-04" db="EMBL/GenBank/DDBJ databases">
        <title>Evolutionary Origins and Diversification of the Mycorrhizal Mutualists.</title>
        <authorList>
            <consortium name="DOE Joint Genome Institute"/>
            <consortium name="Mycorrhizal Genomics Consortium"/>
            <person name="Kohler A."/>
            <person name="Kuo A."/>
            <person name="Nagy L.G."/>
            <person name="Floudas D."/>
            <person name="Copeland A."/>
            <person name="Barry K.W."/>
            <person name="Cichocki N."/>
            <person name="Veneault-Fourrey C."/>
            <person name="LaButti K."/>
            <person name="Lindquist E.A."/>
            <person name="Lipzen A."/>
            <person name="Lundell T."/>
            <person name="Morin E."/>
            <person name="Murat C."/>
            <person name="Riley R."/>
            <person name="Ohm R."/>
            <person name="Sun H."/>
            <person name="Tunlid A."/>
            <person name="Henrissat B."/>
            <person name="Grigoriev I.V."/>
            <person name="Hibbett D.S."/>
            <person name="Martin F."/>
        </authorList>
    </citation>
    <scope>NUCLEOTIDE SEQUENCE [LARGE SCALE GENOMIC DNA]</scope>
    <source>
        <strain evidence="1 2">FD-317 M1</strain>
    </source>
</reference>
<proteinExistence type="predicted"/>
<accession>A0A0D0BKJ2</accession>
<dbReference type="AlphaFoldDB" id="A0A0D0BKJ2"/>
<organism evidence="1 2">
    <name type="scientific">Collybiopsis luxurians FD-317 M1</name>
    <dbReference type="NCBI Taxonomy" id="944289"/>
    <lineage>
        <taxon>Eukaryota</taxon>
        <taxon>Fungi</taxon>
        <taxon>Dikarya</taxon>
        <taxon>Basidiomycota</taxon>
        <taxon>Agaricomycotina</taxon>
        <taxon>Agaricomycetes</taxon>
        <taxon>Agaricomycetidae</taxon>
        <taxon>Agaricales</taxon>
        <taxon>Marasmiineae</taxon>
        <taxon>Omphalotaceae</taxon>
        <taxon>Collybiopsis</taxon>
        <taxon>Collybiopsis luxurians</taxon>
    </lineage>
</organism>
<dbReference type="EMBL" id="KN834808">
    <property type="protein sequence ID" value="KIK55266.1"/>
    <property type="molecule type" value="Genomic_DNA"/>
</dbReference>
<dbReference type="Proteomes" id="UP000053593">
    <property type="component" value="Unassembled WGS sequence"/>
</dbReference>
<gene>
    <name evidence="1" type="ORF">GYMLUDRAFT_62687</name>
</gene>
<dbReference type="OrthoDB" id="3254233at2759"/>